<gene>
    <name evidence="9" type="ORF">N7G274_005489</name>
</gene>
<feature type="transmembrane region" description="Helical" evidence="7">
    <location>
        <begin position="200"/>
        <end position="220"/>
    </location>
</feature>
<dbReference type="PROSITE" id="PS50850">
    <property type="entry name" value="MFS"/>
    <property type="match status" value="1"/>
</dbReference>
<proteinExistence type="predicted"/>
<dbReference type="SUPFAM" id="SSF103473">
    <property type="entry name" value="MFS general substrate transporter"/>
    <property type="match status" value="1"/>
</dbReference>
<evidence type="ECO:0000256" key="3">
    <source>
        <dbReference type="ARBA" id="ARBA00022692"/>
    </source>
</evidence>
<dbReference type="InterPro" id="IPR020846">
    <property type="entry name" value="MFS_dom"/>
</dbReference>
<evidence type="ECO:0000313" key="10">
    <source>
        <dbReference type="Proteomes" id="UP001590950"/>
    </source>
</evidence>
<evidence type="ECO:0000256" key="7">
    <source>
        <dbReference type="SAM" id="Phobius"/>
    </source>
</evidence>
<feature type="transmembrane region" description="Helical" evidence="7">
    <location>
        <begin position="112"/>
        <end position="129"/>
    </location>
</feature>
<feature type="domain" description="Major facilitator superfamily (MFS) profile" evidence="8">
    <location>
        <begin position="46"/>
        <end position="495"/>
    </location>
</feature>
<keyword evidence="5 7" id="KW-0472">Membrane</keyword>
<protein>
    <recommendedName>
        <fullName evidence="8">Major facilitator superfamily (MFS) profile domain-containing protein</fullName>
    </recommendedName>
</protein>
<evidence type="ECO:0000256" key="4">
    <source>
        <dbReference type="ARBA" id="ARBA00022989"/>
    </source>
</evidence>
<evidence type="ECO:0000313" key="9">
    <source>
        <dbReference type="EMBL" id="KAL2041705.1"/>
    </source>
</evidence>
<dbReference type="InterPro" id="IPR036259">
    <property type="entry name" value="MFS_trans_sf"/>
</dbReference>
<organism evidence="9 10">
    <name type="scientific">Stereocaulon virgatum</name>
    <dbReference type="NCBI Taxonomy" id="373712"/>
    <lineage>
        <taxon>Eukaryota</taxon>
        <taxon>Fungi</taxon>
        <taxon>Dikarya</taxon>
        <taxon>Ascomycota</taxon>
        <taxon>Pezizomycotina</taxon>
        <taxon>Lecanoromycetes</taxon>
        <taxon>OSLEUM clade</taxon>
        <taxon>Lecanoromycetidae</taxon>
        <taxon>Lecanorales</taxon>
        <taxon>Lecanorineae</taxon>
        <taxon>Stereocaulaceae</taxon>
        <taxon>Stereocaulon</taxon>
    </lineage>
</organism>
<evidence type="ECO:0000256" key="1">
    <source>
        <dbReference type="ARBA" id="ARBA00004141"/>
    </source>
</evidence>
<evidence type="ECO:0000259" key="8">
    <source>
        <dbReference type="PROSITE" id="PS50850"/>
    </source>
</evidence>
<name>A0ABR4A7B8_9LECA</name>
<feature type="transmembrane region" description="Helical" evidence="7">
    <location>
        <begin position="470"/>
        <end position="491"/>
    </location>
</feature>
<keyword evidence="4 7" id="KW-1133">Transmembrane helix</keyword>
<evidence type="ECO:0000256" key="5">
    <source>
        <dbReference type="ARBA" id="ARBA00023136"/>
    </source>
</evidence>
<dbReference type="EMBL" id="JBEFKJ010000016">
    <property type="protein sequence ID" value="KAL2041705.1"/>
    <property type="molecule type" value="Genomic_DNA"/>
</dbReference>
<evidence type="ECO:0000256" key="2">
    <source>
        <dbReference type="ARBA" id="ARBA00022448"/>
    </source>
</evidence>
<dbReference type="InterPro" id="IPR011701">
    <property type="entry name" value="MFS"/>
</dbReference>
<comment type="subcellular location">
    <subcellularLocation>
        <location evidence="1">Membrane</location>
        <topology evidence="1">Multi-pass membrane protein</topology>
    </subcellularLocation>
</comment>
<keyword evidence="2" id="KW-0813">Transport</keyword>
<feature type="transmembrane region" description="Helical" evidence="7">
    <location>
        <begin position="378"/>
        <end position="398"/>
    </location>
</feature>
<keyword evidence="10" id="KW-1185">Reference proteome</keyword>
<feature type="transmembrane region" description="Helical" evidence="7">
    <location>
        <begin position="321"/>
        <end position="340"/>
    </location>
</feature>
<feature type="region of interest" description="Disordered" evidence="6">
    <location>
        <begin position="1"/>
        <end position="26"/>
    </location>
</feature>
<keyword evidence="3 7" id="KW-0812">Transmembrane</keyword>
<dbReference type="Pfam" id="PF07690">
    <property type="entry name" value="MFS_1"/>
    <property type="match status" value="1"/>
</dbReference>
<dbReference type="Gene3D" id="1.20.1250.20">
    <property type="entry name" value="MFS general substrate transporter like domains"/>
    <property type="match status" value="1"/>
</dbReference>
<feature type="transmembrane region" description="Helical" evidence="7">
    <location>
        <begin position="410"/>
        <end position="431"/>
    </location>
</feature>
<dbReference type="PANTHER" id="PTHR23502:SF51">
    <property type="entry name" value="QUINIDINE RESISTANCE PROTEIN 1-RELATED"/>
    <property type="match status" value="1"/>
</dbReference>
<feature type="transmembrane region" description="Helical" evidence="7">
    <location>
        <begin position="288"/>
        <end position="309"/>
    </location>
</feature>
<feature type="transmembrane region" description="Helical" evidence="7">
    <location>
        <begin position="45"/>
        <end position="65"/>
    </location>
</feature>
<feature type="transmembrane region" description="Helical" evidence="7">
    <location>
        <begin position="141"/>
        <end position="158"/>
    </location>
</feature>
<reference evidence="9 10" key="1">
    <citation type="submission" date="2024-09" db="EMBL/GenBank/DDBJ databases">
        <title>Rethinking Asexuality: The Enigmatic Case of Functional Sexual Genes in Lepraria (Stereocaulaceae).</title>
        <authorList>
            <person name="Doellman M."/>
            <person name="Sun Y."/>
            <person name="Barcenas-Pena A."/>
            <person name="Lumbsch H.T."/>
            <person name="Grewe F."/>
        </authorList>
    </citation>
    <scope>NUCLEOTIDE SEQUENCE [LARGE SCALE GENOMIC DNA]</scope>
    <source>
        <strain evidence="9 10">Mercado 3170</strain>
    </source>
</reference>
<dbReference type="PANTHER" id="PTHR23502">
    <property type="entry name" value="MAJOR FACILITATOR SUPERFAMILY"/>
    <property type="match status" value="1"/>
</dbReference>
<comment type="caution">
    <text evidence="9">The sequence shown here is derived from an EMBL/GenBank/DDBJ whole genome shotgun (WGS) entry which is preliminary data.</text>
</comment>
<dbReference type="Proteomes" id="UP001590950">
    <property type="component" value="Unassembled WGS sequence"/>
</dbReference>
<accession>A0ABR4A7B8</accession>
<sequence length="510" mass="55431">MAILPEPTEVATKDMEKDTPSGTQAIDENADPIAYSTFTQDQKRLITLLIGLAMLFSPLSANIYLPCLPALQLALHSTRQLINLTITSYIVLQGIAPAFFGDLADGIGRRPVYLVTFAIYVAASLGLALQNNYAALLTLRMLQSLGCSATVAIGYGVIADVVPPAQRGSMLGPAMVATNLGPSLGPLIGGLLTDRAGWRWVFWFLLVMGAAFLLALILFLPETSRKLVGNGSVEPTGWNRTLVSLFHSPRGRVTGRLPDKHFASRPTEKLTLPNPFHSLRLIFHKDTALVLSVSAIYYTVYYCVQASLPGIFVDVYGYNELQIGLCYLAMGIGVVMGGYANGKLLDKCYRATAKRNGLSIDSVRGDDMHHFPIEQARAMLAYPFMAICAITVIGYGWVLETRLNVSVPLILQWCIGFISTCLVQTFNTLLVDIHSANSSTAAASGNITRCALSAGGVAAMQPLLHILSRGWYFTLVGCLSAIGGAINVYMIKSWGQRWRRERERESTPES</sequence>
<evidence type="ECO:0000256" key="6">
    <source>
        <dbReference type="SAM" id="MobiDB-lite"/>
    </source>
</evidence>
<feature type="transmembrane region" description="Helical" evidence="7">
    <location>
        <begin position="443"/>
        <end position="464"/>
    </location>
</feature>
<feature type="transmembrane region" description="Helical" evidence="7">
    <location>
        <begin position="81"/>
        <end position="100"/>
    </location>
</feature>